<evidence type="ECO:0000313" key="6">
    <source>
        <dbReference type="EMBL" id="NIJ23121.1"/>
    </source>
</evidence>
<proteinExistence type="predicted"/>
<evidence type="ECO:0000256" key="3">
    <source>
        <dbReference type="ARBA" id="ARBA00022989"/>
    </source>
</evidence>
<feature type="transmembrane region" description="Helical" evidence="5">
    <location>
        <begin position="45"/>
        <end position="63"/>
    </location>
</feature>
<name>A0ABX0U089_9SPHN</name>
<comment type="caution">
    <text evidence="6">The sequence shown here is derived from an EMBL/GenBank/DDBJ whole genome shotgun (WGS) entry which is preliminary data.</text>
</comment>
<dbReference type="Gene3D" id="1.20.120.550">
    <property type="entry name" value="Membrane associated eicosanoid/glutathione metabolism-like domain"/>
    <property type="match status" value="1"/>
</dbReference>
<evidence type="ECO:0000256" key="5">
    <source>
        <dbReference type="SAM" id="Phobius"/>
    </source>
</evidence>
<evidence type="ECO:0000256" key="4">
    <source>
        <dbReference type="ARBA" id="ARBA00023136"/>
    </source>
</evidence>
<protein>
    <recommendedName>
        <fullName evidence="8">MAPEG family protein</fullName>
    </recommendedName>
</protein>
<dbReference type="SUPFAM" id="SSF161084">
    <property type="entry name" value="MAPEG domain-like"/>
    <property type="match status" value="1"/>
</dbReference>
<keyword evidence="7" id="KW-1185">Reference proteome</keyword>
<dbReference type="RefSeq" id="WP_244935330.1">
    <property type="nucleotide sequence ID" value="NZ_BAAAEV010000001.1"/>
</dbReference>
<comment type="subcellular location">
    <subcellularLocation>
        <location evidence="1">Membrane</location>
    </subcellularLocation>
</comment>
<keyword evidence="2 5" id="KW-0812">Transmembrane</keyword>
<accession>A0ABX0U089</accession>
<dbReference type="Pfam" id="PF01124">
    <property type="entry name" value="MAPEG"/>
    <property type="match status" value="1"/>
</dbReference>
<dbReference type="EMBL" id="JAASQP010000001">
    <property type="protein sequence ID" value="NIJ23121.1"/>
    <property type="molecule type" value="Genomic_DNA"/>
</dbReference>
<evidence type="ECO:0000256" key="2">
    <source>
        <dbReference type="ARBA" id="ARBA00022692"/>
    </source>
</evidence>
<keyword evidence="4 5" id="KW-0472">Membrane</keyword>
<dbReference type="PANTHER" id="PTHR31004">
    <property type="entry name" value="TRANSMEMBRANE PROTEIN 79"/>
    <property type="match status" value="1"/>
</dbReference>
<keyword evidence="3 5" id="KW-1133">Transmembrane helix</keyword>
<organism evidence="6 7">
    <name type="scientific">Sphingomonas japonica</name>
    <dbReference type="NCBI Taxonomy" id="511662"/>
    <lineage>
        <taxon>Bacteria</taxon>
        <taxon>Pseudomonadati</taxon>
        <taxon>Pseudomonadota</taxon>
        <taxon>Alphaproteobacteria</taxon>
        <taxon>Sphingomonadales</taxon>
        <taxon>Sphingomonadaceae</taxon>
        <taxon>Sphingomonas</taxon>
    </lineage>
</organism>
<evidence type="ECO:0008006" key="8">
    <source>
        <dbReference type="Google" id="ProtNLM"/>
    </source>
</evidence>
<evidence type="ECO:0000313" key="7">
    <source>
        <dbReference type="Proteomes" id="UP000788153"/>
    </source>
</evidence>
<feature type="transmembrane region" description="Helical" evidence="5">
    <location>
        <begin position="151"/>
        <end position="175"/>
    </location>
</feature>
<feature type="transmembrane region" description="Helical" evidence="5">
    <location>
        <begin position="99"/>
        <end position="117"/>
    </location>
</feature>
<dbReference type="Proteomes" id="UP000788153">
    <property type="component" value="Unassembled WGS sequence"/>
</dbReference>
<reference evidence="6 7" key="1">
    <citation type="submission" date="2020-03" db="EMBL/GenBank/DDBJ databases">
        <title>Genomic Encyclopedia of Type Strains, Phase IV (KMG-IV): sequencing the most valuable type-strain genomes for metagenomic binning, comparative biology and taxonomic classification.</title>
        <authorList>
            <person name="Goeker M."/>
        </authorList>
    </citation>
    <scope>NUCLEOTIDE SEQUENCE [LARGE SCALE GENOMIC DNA]</scope>
    <source>
        <strain evidence="6 7">DSM 22753</strain>
    </source>
</reference>
<dbReference type="PANTHER" id="PTHR31004:SF1">
    <property type="entry name" value="TRANSMEMBRANE PROTEIN 79"/>
    <property type="match status" value="1"/>
</dbReference>
<evidence type="ECO:0000256" key="1">
    <source>
        <dbReference type="ARBA" id="ARBA00004370"/>
    </source>
</evidence>
<sequence>MTPAAFRAEQRGVARKMAAALAITVTILSAALVWPWSAAERIDRASAAAIAALFIVAWLAAAIGDVARQRFFSATDIAGSGSGAADGAIRGGIAILQNTLEQVTLAIPVYLAIAVLLPHPGPVLAALVALFCMGRLLFWRGCPRGASARAFGFALTFYPTVAGLGIALFVGIAHLG</sequence>
<feature type="transmembrane region" description="Helical" evidence="5">
    <location>
        <begin position="123"/>
        <end position="139"/>
    </location>
</feature>
<dbReference type="InterPro" id="IPR001129">
    <property type="entry name" value="Membr-assoc_MAPEG"/>
</dbReference>
<dbReference type="InterPro" id="IPR023352">
    <property type="entry name" value="MAPEG-like_dom_sf"/>
</dbReference>
<gene>
    <name evidence="6" type="ORF">FHT01_000663</name>
</gene>
<feature type="transmembrane region" description="Helical" evidence="5">
    <location>
        <begin position="17"/>
        <end position="39"/>
    </location>
</feature>